<dbReference type="InParanoid" id="G4ZFZ9"/>
<evidence type="ECO:0000313" key="4">
    <source>
        <dbReference type="Proteomes" id="UP000002640"/>
    </source>
</evidence>
<protein>
    <submittedName>
        <fullName evidence="3">Uncharacterized protein</fullName>
    </submittedName>
</protein>
<evidence type="ECO:0000313" key="2">
    <source>
        <dbReference type="EMBL" id="EGZ17056.1"/>
    </source>
</evidence>
<proteinExistence type="predicted"/>
<dbReference type="AlphaFoldDB" id="G4ZFZ9"/>
<organism evidence="4">
    <name type="scientific">Phytophthora sojae (strain P6497)</name>
    <name type="common">Soybean stem and root rot agent</name>
    <name type="synonym">Phytophthora megasperma f. sp. glycines</name>
    <dbReference type="NCBI Taxonomy" id="1094619"/>
    <lineage>
        <taxon>Eukaryota</taxon>
        <taxon>Sar</taxon>
        <taxon>Stramenopiles</taxon>
        <taxon>Oomycota</taxon>
        <taxon>Peronosporomycetes</taxon>
        <taxon>Peronosporales</taxon>
        <taxon>Peronosporaceae</taxon>
        <taxon>Phytophthora</taxon>
    </lineage>
</organism>
<dbReference type="GeneID" id="20641836"/>
<sequence length="145" mass="16345">MAVYLDFDDSRQHRQNAAVVVSVMALVMPLLDAVQHDGSIDMSALSGGLGTTVTKDVVVTRCKKVAKVMKRRFGTPTVEQTYFTFLPRPNFVSHEYGTKSFKEVTRNEKRAFVLLVLMHMMRESKGPTPSNRELSCEADKLDRYA</sequence>
<accession>G4ZFZ9</accession>
<gene>
    <name evidence="2" type="ORF">PHYSODRAFT_300249</name>
    <name evidence="3" type="ORF">PHYSODRAFT_300254</name>
</gene>
<dbReference type="Proteomes" id="UP000002640">
    <property type="component" value="Unassembled WGS sequence"/>
</dbReference>
<reference evidence="3" key="2">
    <citation type="submission" date="2011-09" db="EMBL/GenBank/DDBJ databases">
        <authorList>
            <consortium name="US DOE Joint Genome Institute (JGI-PGF)"/>
            <person name="Aerts A."/>
            <person name="Grimwood J."/>
            <person name="Schmutz J."/>
            <person name="Lucas S."/>
            <person name="Hammon N."/>
            <person name="Glavina del Rio T."/>
            <person name="Dalin E."/>
            <person name="Tice H."/>
            <person name="Pitluck S."/>
            <person name="Dehal P."/>
            <person name="Chapman J."/>
            <person name="Putman N.H."/>
            <person name="Salamov A.A."/>
            <person name="Terry A."/>
            <person name="Rokhsar D.S."/>
            <person name="Boore J.L."/>
            <person name="Tripathy S."/>
            <person name="Tyler B.M."/>
            <person name="Grigoriev I.V."/>
        </authorList>
    </citation>
    <scope>NUCLEOTIDE SEQUENCE</scope>
    <source>
        <strain evidence="3">P6497</strain>
    </source>
</reference>
<feature type="compositionally biased region" description="Basic and acidic residues" evidence="1">
    <location>
        <begin position="134"/>
        <end position="145"/>
    </location>
</feature>
<dbReference type="EMBL" id="JH159154">
    <property type="protein sequence ID" value="EGZ17066.1"/>
    <property type="molecule type" value="Genomic_DNA"/>
</dbReference>
<evidence type="ECO:0000256" key="1">
    <source>
        <dbReference type="SAM" id="MobiDB-lite"/>
    </source>
</evidence>
<dbReference type="GeneID" id="20641840"/>
<name>G4ZFZ9_PHYSP</name>
<evidence type="ECO:0000313" key="3">
    <source>
        <dbReference type="EMBL" id="EGZ17066.1"/>
    </source>
</evidence>
<dbReference type="RefSeq" id="XP_009526124.1">
    <property type="nucleotide sequence ID" value="XM_009527829.1"/>
</dbReference>
<dbReference type="KEGG" id="psoj:PHYSODRAFT_300254"/>
<dbReference type="EMBL" id="JH159154">
    <property type="protein sequence ID" value="EGZ17056.1"/>
    <property type="molecule type" value="Genomic_DNA"/>
</dbReference>
<feature type="region of interest" description="Disordered" evidence="1">
    <location>
        <begin position="124"/>
        <end position="145"/>
    </location>
</feature>
<dbReference type="RefSeq" id="XP_009526114.1">
    <property type="nucleotide sequence ID" value="XM_009527819.1"/>
</dbReference>
<dbReference type="KEGG" id="psoj:PHYSODRAFT_300249"/>
<reference evidence="3 4" key="1">
    <citation type="journal article" date="2006" name="Science">
        <title>Phytophthora genome sequences uncover evolutionary origins and mechanisms of pathogenesis.</title>
        <authorList>
            <person name="Tyler B.M."/>
            <person name="Tripathy S."/>
            <person name="Zhang X."/>
            <person name="Dehal P."/>
            <person name="Jiang R.H."/>
            <person name="Aerts A."/>
            <person name="Arredondo F.D."/>
            <person name="Baxter L."/>
            <person name="Bensasson D."/>
            <person name="Beynon J.L."/>
            <person name="Chapman J."/>
            <person name="Damasceno C.M."/>
            <person name="Dorrance A.E."/>
            <person name="Dou D."/>
            <person name="Dickerman A.W."/>
            <person name="Dubchak I.L."/>
            <person name="Garbelotto M."/>
            <person name="Gijzen M."/>
            <person name="Gordon S.G."/>
            <person name="Govers F."/>
            <person name="Grunwald N.J."/>
            <person name="Huang W."/>
            <person name="Ivors K.L."/>
            <person name="Jones R.W."/>
            <person name="Kamoun S."/>
            <person name="Krampis K."/>
            <person name="Lamour K.H."/>
            <person name="Lee M.K."/>
            <person name="McDonald W.H."/>
            <person name="Medina M."/>
            <person name="Meijer H.J."/>
            <person name="Nordberg E.K."/>
            <person name="Maclean D.J."/>
            <person name="Ospina-Giraldo M.D."/>
            <person name="Morris P.F."/>
            <person name="Phuntumart V."/>
            <person name="Putnam N.H."/>
            <person name="Rash S."/>
            <person name="Rose J.K."/>
            <person name="Sakihama Y."/>
            <person name="Salamov A.A."/>
            <person name="Savidor A."/>
            <person name="Scheuring C.F."/>
            <person name="Smith B.M."/>
            <person name="Sobral B.W."/>
            <person name="Terry A."/>
            <person name="Torto-Alalibo T.A."/>
            <person name="Win J."/>
            <person name="Xu Z."/>
            <person name="Zhang H."/>
            <person name="Grigoriev I.V."/>
            <person name="Rokhsar D.S."/>
            <person name="Boore J.L."/>
        </authorList>
    </citation>
    <scope>NUCLEOTIDE SEQUENCE [LARGE SCALE GENOMIC DNA]</scope>
    <source>
        <strain evidence="3 4">P6497</strain>
    </source>
</reference>
<keyword evidence="4" id="KW-1185">Reference proteome</keyword>